<dbReference type="SUPFAM" id="SSF56925">
    <property type="entry name" value="OMPA-like"/>
    <property type="match status" value="1"/>
</dbReference>
<evidence type="ECO:0000256" key="2">
    <source>
        <dbReference type="SAM" id="SignalP"/>
    </source>
</evidence>
<dbReference type="Proteomes" id="UP000010471">
    <property type="component" value="Chromosome"/>
</dbReference>
<dbReference type="RefSeq" id="WP_015180295.1">
    <property type="nucleotide sequence ID" value="NC_019738.1"/>
</dbReference>
<dbReference type="eggNOG" id="COG3266">
    <property type="taxonomic scope" value="Bacteria"/>
</dbReference>
<gene>
    <name evidence="3" type="ORF">Mic7113_0196</name>
</gene>
<evidence type="ECO:0000313" key="3">
    <source>
        <dbReference type="EMBL" id="AFZ16131.1"/>
    </source>
</evidence>
<dbReference type="STRING" id="1173027.Mic7113_0196"/>
<evidence type="ECO:0000313" key="4">
    <source>
        <dbReference type="Proteomes" id="UP000010471"/>
    </source>
</evidence>
<reference evidence="3 4" key="1">
    <citation type="submission" date="2012-06" db="EMBL/GenBank/DDBJ databases">
        <title>Finished chromosome of genome of Microcoleus sp. PCC 7113.</title>
        <authorList>
            <consortium name="US DOE Joint Genome Institute"/>
            <person name="Gugger M."/>
            <person name="Coursin T."/>
            <person name="Rippka R."/>
            <person name="Tandeau De Marsac N."/>
            <person name="Huntemann M."/>
            <person name="Wei C.-L."/>
            <person name="Han J."/>
            <person name="Detter J.C."/>
            <person name="Han C."/>
            <person name="Tapia R."/>
            <person name="Chen A."/>
            <person name="Kyrpides N."/>
            <person name="Mavromatis K."/>
            <person name="Markowitz V."/>
            <person name="Szeto E."/>
            <person name="Ivanova N."/>
            <person name="Pagani I."/>
            <person name="Pati A."/>
            <person name="Goodwin L."/>
            <person name="Nordberg H.P."/>
            <person name="Cantor M.N."/>
            <person name="Hua S.X."/>
            <person name="Woyke T."/>
            <person name="Kerfeld C.A."/>
        </authorList>
    </citation>
    <scope>NUCLEOTIDE SEQUENCE [LARGE SCALE GENOMIC DNA]</scope>
    <source>
        <strain evidence="3 4">PCC 7113</strain>
    </source>
</reference>
<dbReference type="KEGG" id="mic:Mic7113_0196"/>
<feature type="compositionally biased region" description="Polar residues" evidence="1">
    <location>
        <begin position="24"/>
        <end position="36"/>
    </location>
</feature>
<dbReference type="PATRIC" id="fig|1173027.3.peg.215"/>
<feature type="region of interest" description="Disordered" evidence="1">
    <location>
        <begin position="24"/>
        <end position="51"/>
    </location>
</feature>
<evidence type="ECO:0008006" key="5">
    <source>
        <dbReference type="Google" id="ProtNLM"/>
    </source>
</evidence>
<dbReference type="HOGENOM" id="CLU_063860_0_0_3"/>
<feature type="signal peptide" evidence="2">
    <location>
        <begin position="1"/>
        <end position="29"/>
    </location>
</feature>
<sequence>MNSISFKLVSFLLGMTALTVVSSTGAARAQTPSTDLSLGRSAPTDAPMQVDAPTVTPMATVNPLLADSTPPVEPAVPAYAPMQTVEPAQTSATTIDPLATNPTSVAIPEQMVVEPNRPQANVSDSTSDLAEAQKLQAAAIDGDLQAAPEATVGVSESSLMPGTVSTSATHLTAQPETVPQTEVAPEQADMTVAQDLENVDPGRATRGGRSYVGIGGNLGLSGGTGIGQGGFLINSKIGLTRAISFRPSVIIGESTDFLLPLTYDFFLQSADPFEPIPFAPFVGGGVAFSTSDDNTVGFLLTGGADVPLSRQFVANATVNAGFFGDTTSIGIAIGVGYQFSGF</sequence>
<dbReference type="EMBL" id="CP003630">
    <property type="protein sequence ID" value="AFZ16131.1"/>
    <property type="molecule type" value="Genomic_DNA"/>
</dbReference>
<feature type="chain" id="PRO_5003937257" description="Outer membrane protein beta-barrel domain-containing protein" evidence="2">
    <location>
        <begin position="30"/>
        <end position="342"/>
    </location>
</feature>
<proteinExistence type="predicted"/>
<name>K9W8J9_9CYAN</name>
<protein>
    <recommendedName>
        <fullName evidence="5">Outer membrane protein beta-barrel domain-containing protein</fullName>
    </recommendedName>
</protein>
<keyword evidence="2" id="KW-0732">Signal</keyword>
<evidence type="ECO:0000256" key="1">
    <source>
        <dbReference type="SAM" id="MobiDB-lite"/>
    </source>
</evidence>
<accession>K9W8J9</accession>
<dbReference type="OrthoDB" id="509458at2"/>
<organism evidence="3 4">
    <name type="scientific">Allocoleopsis franciscana PCC 7113</name>
    <dbReference type="NCBI Taxonomy" id="1173027"/>
    <lineage>
        <taxon>Bacteria</taxon>
        <taxon>Bacillati</taxon>
        <taxon>Cyanobacteriota</taxon>
        <taxon>Cyanophyceae</taxon>
        <taxon>Coleofasciculales</taxon>
        <taxon>Coleofasciculaceae</taxon>
        <taxon>Allocoleopsis</taxon>
        <taxon>Allocoleopsis franciscana</taxon>
    </lineage>
</organism>
<dbReference type="InterPro" id="IPR011250">
    <property type="entry name" value="OMP/PagP_B-barrel"/>
</dbReference>
<keyword evidence="4" id="KW-1185">Reference proteome</keyword>
<dbReference type="AlphaFoldDB" id="K9W8J9"/>